<name>A0A7X4KG65_9BURK</name>
<dbReference type="SMART" id="SM00052">
    <property type="entry name" value="EAL"/>
    <property type="match status" value="1"/>
</dbReference>
<dbReference type="PANTHER" id="PTHR33121:SF19">
    <property type="entry name" value="CYCLIC DI-GMP PHOSPHODIESTERASE PA2567"/>
    <property type="match status" value="1"/>
</dbReference>
<dbReference type="Pfam" id="PF01590">
    <property type="entry name" value="GAF"/>
    <property type="match status" value="1"/>
</dbReference>
<dbReference type="InterPro" id="IPR029787">
    <property type="entry name" value="Nucleotide_cyclase"/>
</dbReference>
<dbReference type="SUPFAM" id="SSF55781">
    <property type="entry name" value="GAF domain-like"/>
    <property type="match status" value="1"/>
</dbReference>
<protein>
    <submittedName>
        <fullName evidence="2">EAL domain-containing protein</fullName>
    </submittedName>
</protein>
<dbReference type="Proteomes" id="UP000469734">
    <property type="component" value="Unassembled WGS sequence"/>
</dbReference>
<dbReference type="Gene3D" id="3.20.20.450">
    <property type="entry name" value="EAL domain"/>
    <property type="match status" value="1"/>
</dbReference>
<dbReference type="SUPFAM" id="SSF55073">
    <property type="entry name" value="Nucleotide cyclase"/>
    <property type="match status" value="1"/>
</dbReference>
<dbReference type="InterPro" id="IPR029016">
    <property type="entry name" value="GAF-like_dom_sf"/>
</dbReference>
<dbReference type="Pfam" id="PF00563">
    <property type="entry name" value="EAL"/>
    <property type="match status" value="1"/>
</dbReference>
<evidence type="ECO:0000313" key="3">
    <source>
        <dbReference type="Proteomes" id="UP000469734"/>
    </source>
</evidence>
<dbReference type="SUPFAM" id="SSF141868">
    <property type="entry name" value="EAL domain-like"/>
    <property type="match status" value="1"/>
</dbReference>
<dbReference type="InterPro" id="IPR043128">
    <property type="entry name" value="Rev_trsase/Diguanyl_cyclase"/>
</dbReference>
<evidence type="ECO:0000313" key="2">
    <source>
        <dbReference type="EMBL" id="MYM71782.1"/>
    </source>
</evidence>
<reference evidence="2 3" key="1">
    <citation type="submission" date="2019-12" db="EMBL/GenBank/DDBJ databases">
        <title>Novel species isolated from a subtropical stream in China.</title>
        <authorList>
            <person name="Lu H."/>
        </authorList>
    </citation>
    <scope>NUCLEOTIDE SEQUENCE [LARGE SCALE GENOMIC DNA]</scope>
    <source>
        <strain evidence="2 3">FT134W</strain>
    </source>
</reference>
<dbReference type="GO" id="GO:0071111">
    <property type="term" value="F:cyclic-guanylate-specific phosphodiesterase activity"/>
    <property type="evidence" value="ECO:0007669"/>
    <property type="project" value="InterPro"/>
</dbReference>
<feature type="domain" description="EAL" evidence="1">
    <location>
        <begin position="336"/>
        <end position="588"/>
    </location>
</feature>
<dbReference type="EMBL" id="WWCR01000004">
    <property type="protein sequence ID" value="MYM71782.1"/>
    <property type="molecule type" value="Genomic_DNA"/>
</dbReference>
<accession>A0A7X4KG65</accession>
<dbReference type="RefSeq" id="WP_161049420.1">
    <property type="nucleotide sequence ID" value="NZ_WWCR01000004.1"/>
</dbReference>
<dbReference type="InterPro" id="IPR035919">
    <property type="entry name" value="EAL_sf"/>
</dbReference>
<evidence type="ECO:0000259" key="1">
    <source>
        <dbReference type="PROSITE" id="PS50883"/>
    </source>
</evidence>
<dbReference type="PANTHER" id="PTHR33121">
    <property type="entry name" value="CYCLIC DI-GMP PHOSPHODIESTERASE PDEF"/>
    <property type="match status" value="1"/>
</dbReference>
<dbReference type="PROSITE" id="PS50883">
    <property type="entry name" value="EAL"/>
    <property type="match status" value="1"/>
</dbReference>
<dbReference type="InterPro" id="IPR001633">
    <property type="entry name" value="EAL_dom"/>
</dbReference>
<dbReference type="Gene3D" id="3.30.450.40">
    <property type="match status" value="1"/>
</dbReference>
<dbReference type="InterPro" id="IPR050706">
    <property type="entry name" value="Cyclic-di-GMP_PDE-like"/>
</dbReference>
<dbReference type="CDD" id="cd01948">
    <property type="entry name" value="EAL"/>
    <property type="match status" value="1"/>
</dbReference>
<dbReference type="SMART" id="SM00065">
    <property type="entry name" value="GAF"/>
    <property type="match status" value="1"/>
</dbReference>
<comment type="caution">
    <text evidence="2">The sequence shown here is derived from an EMBL/GenBank/DDBJ whole genome shotgun (WGS) entry which is preliminary data.</text>
</comment>
<dbReference type="Gene3D" id="3.30.70.270">
    <property type="match status" value="1"/>
</dbReference>
<sequence>MQQILLKNSEPERVRALHQLGILNTNTSEYFDAVTRLAMELFGVDGAYISLLDSDRQWLKSTVGFCPPNTEREQTFCNYTIQQASVLVIEDTLLDARFADNPMVTGPQAVRFYAGAPLITVDGYAIGALCVIDRQPRSLNAAEKGKLTRLASLVMAHITLGRAVGHVDAVSGIPNKYQLFEDLTTQARLYPQQRRVLADIAMPDAAKSFEIIRVLGAAVYDALVREVGARLIRLFEGRAQVYHLNDARFAILSRDEDTDGFISYLHGLDDALEAPLNGLNIPMALNSFGGIVVFELCQNAAQDAPRKAAAAINHAMVNQQRWSLYSDAEDEKQQRAFRLLNDVRHSIAQGHFELFYQPKHELNKGACLSAEALLRWNHAELGPVSPAEFIPLVEKTALIGPLTHWVIRTAIRQLGEWHAAGNQIKVAINLSAYNFAEPDIVERLAATCREFNVDPRYVEIECTEGMWMEGPGILKALHGIRDLGMSLALDDFGTGYSNFAYLQKVPATVVKVDQSLIRNVDANPRDQRIVRSLIGLARELDYQVVAEGVETEQSLGLIRAWGCDIAQGYHFAKPLNATAFLAHAIQHRESHAAITL</sequence>
<gene>
    <name evidence="2" type="ORF">GTP56_06160</name>
</gene>
<proteinExistence type="predicted"/>
<organism evidence="2 3">
    <name type="scientific">Duganella margarita</name>
    <dbReference type="NCBI Taxonomy" id="2692170"/>
    <lineage>
        <taxon>Bacteria</taxon>
        <taxon>Pseudomonadati</taxon>
        <taxon>Pseudomonadota</taxon>
        <taxon>Betaproteobacteria</taxon>
        <taxon>Burkholderiales</taxon>
        <taxon>Oxalobacteraceae</taxon>
        <taxon>Telluria group</taxon>
        <taxon>Duganella</taxon>
    </lineage>
</organism>
<dbReference type="AlphaFoldDB" id="A0A7X4KG65"/>
<dbReference type="InterPro" id="IPR003018">
    <property type="entry name" value="GAF"/>
</dbReference>